<reference evidence="1 2" key="1">
    <citation type="journal article" date="2015" name="Int. J. Syst. Evol. Microbiol.">
        <title>Sporolactobacillus shoreae sp. nov. and Sporolactobacillus spathodeae sp. nov., two spore-forming lactic acid bacteria isolated from tree barks in Thailand.</title>
        <authorList>
            <person name="Thamacharoensuk T."/>
            <person name="Kitahara M."/>
            <person name="Ohkuma M."/>
            <person name="Thongchul N."/>
            <person name="Tanasupawat S."/>
        </authorList>
    </citation>
    <scope>NUCLEOTIDE SEQUENCE [LARGE SCALE GENOMIC DNA]</scope>
    <source>
        <strain evidence="1 2">BK92</strain>
    </source>
</reference>
<dbReference type="SFLD" id="SFLDG01140">
    <property type="entry name" value="C2.B:_Phosphomannomutase_and_P"/>
    <property type="match status" value="1"/>
</dbReference>
<dbReference type="PANTHER" id="PTHR10000:SF55">
    <property type="entry name" value="5-AMINO-6-(5-PHOSPHO-D-RIBITYLAMINO)URACIL PHOSPHATASE YCSE"/>
    <property type="match status" value="1"/>
</dbReference>
<dbReference type="GO" id="GO:0016791">
    <property type="term" value="F:phosphatase activity"/>
    <property type="evidence" value="ECO:0007669"/>
    <property type="project" value="UniProtKB-ARBA"/>
</dbReference>
<dbReference type="InterPro" id="IPR036412">
    <property type="entry name" value="HAD-like_sf"/>
</dbReference>
<dbReference type="SFLD" id="SFLDS00003">
    <property type="entry name" value="Haloacid_Dehalogenase"/>
    <property type="match status" value="1"/>
</dbReference>
<dbReference type="EMBL" id="SRJD01000011">
    <property type="protein sequence ID" value="TGA97815.1"/>
    <property type="molecule type" value="Genomic_DNA"/>
</dbReference>
<dbReference type="NCBIfam" id="TIGR00099">
    <property type="entry name" value="Cof-subfamily"/>
    <property type="match status" value="1"/>
</dbReference>
<sequence>MYQTVMTDLDGTVLTPVNTVNAELTDYLKILRDRGVRIFAVTGRSLSEAQEVLPTDFPIEGIVTANGMSVYAGTKQIFQSALPGQLVAKLLHRAESEQLYYQLHPSSGGKIALTRDRTYFEEQIGGDQPESVSENEWLSRKKAVFGDMIWKEDLSASEQEAISKIYFFSKSVAKMDEWKTELASLSDEKPFDYFSSSHSNVEVNAKDISKASGIRILLRYFHLSPESALVFGDGENDLPMFQIAGHAVAMKNAPDHIKEQADEVTDFSYAENGLYHFLKKTFG</sequence>
<name>A0A4Z0GP79_9BACL</name>
<dbReference type="GO" id="GO:0000287">
    <property type="term" value="F:magnesium ion binding"/>
    <property type="evidence" value="ECO:0007669"/>
    <property type="project" value="TreeGrafter"/>
</dbReference>
<dbReference type="InterPro" id="IPR006379">
    <property type="entry name" value="HAD-SF_hydro_IIB"/>
</dbReference>
<dbReference type="GO" id="GO:0005829">
    <property type="term" value="C:cytosol"/>
    <property type="evidence" value="ECO:0007669"/>
    <property type="project" value="TreeGrafter"/>
</dbReference>
<dbReference type="OrthoDB" id="9810101at2"/>
<dbReference type="InterPro" id="IPR000150">
    <property type="entry name" value="Cof"/>
</dbReference>
<dbReference type="Gene3D" id="3.30.1240.10">
    <property type="match status" value="1"/>
</dbReference>
<dbReference type="SUPFAM" id="SSF56784">
    <property type="entry name" value="HAD-like"/>
    <property type="match status" value="1"/>
</dbReference>
<dbReference type="NCBIfam" id="TIGR01484">
    <property type="entry name" value="HAD-SF-IIB"/>
    <property type="match status" value="1"/>
</dbReference>
<accession>A0A4Z0GP79</accession>
<comment type="caution">
    <text evidence="1">The sequence shown here is derived from an EMBL/GenBank/DDBJ whole genome shotgun (WGS) entry which is preliminary data.</text>
</comment>
<gene>
    <name evidence="1" type="ORF">E4665_10475</name>
</gene>
<protein>
    <submittedName>
        <fullName evidence="1">Cof-type HAD-IIB family hydrolase</fullName>
    </submittedName>
</protein>
<dbReference type="Pfam" id="PF08282">
    <property type="entry name" value="Hydrolase_3"/>
    <property type="match status" value="1"/>
</dbReference>
<dbReference type="AlphaFoldDB" id="A0A4Z0GP79"/>
<keyword evidence="1" id="KW-0378">Hydrolase</keyword>
<evidence type="ECO:0000313" key="2">
    <source>
        <dbReference type="Proteomes" id="UP000298347"/>
    </source>
</evidence>
<evidence type="ECO:0000313" key="1">
    <source>
        <dbReference type="EMBL" id="TGA97815.1"/>
    </source>
</evidence>
<dbReference type="PANTHER" id="PTHR10000">
    <property type="entry name" value="PHOSPHOSERINE PHOSPHATASE"/>
    <property type="match status" value="1"/>
</dbReference>
<dbReference type="InterPro" id="IPR023214">
    <property type="entry name" value="HAD_sf"/>
</dbReference>
<keyword evidence="2" id="KW-1185">Reference proteome</keyword>
<proteinExistence type="predicted"/>
<dbReference type="RefSeq" id="WP_135348747.1">
    <property type="nucleotide sequence ID" value="NZ_SRJD01000011.1"/>
</dbReference>
<dbReference type="Gene3D" id="3.40.50.1000">
    <property type="entry name" value="HAD superfamily/HAD-like"/>
    <property type="match status" value="1"/>
</dbReference>
<dbReference type="Proteomes" id="UP000298347">
    <property type="component" value="Unassembled WGS sequence"/>
</dbReference>
<organism evidence="1 2">
    <name type="scientific">Sporolactobacillus shoreae</name>
    <dbReference type="NCBI Taxonomy" id="1465501"/>
    <lineage>
        <taxon>Bacteria</taxon>
        <taxon>Bacillati</taxon>
        <taxon>Bacillota</taxon>
        <taxon>Bacilli</taxon>
        <taxon>Bacillales</taxon>
        <taxon>Sporolactobacillaceae</taxon>
        <taxon>Sporolactobacillus</taxon>
    </lineage>
</organism>